<dbReference type="SMART" id="SM00540">
    <property type="entry name" value="LEM"/>
    <property type="match status" value="1"/>
</dbReference>
<keyword evidence="11 19" id="KW-0472">Membrane</keyword>
<keyword evidence="13" id="KW-0449">Lipoprotein</keyword>
<feature type="compositionally biased region" description="Low complexity" evidence="18">
    <location>
        <begin position="1087"/>
        <end position="1109"/>
    </location>
</feature>
<keyword evidence="10 15" id="KW-0460">Magnesium</keyword>
<gene>
    <name evidence="22" type="ORF">GSTENG00022912001</name>
</gene>
<comment type="catalytic activity">
    <reaction evidence="17">
        <text>a phosphate monoester + H2O = an alcohol + phosphate</text>
        <dbReference type="Rhea" id="RHEA:15017"/>
        <dbReference type="ChEBI" id="CHEBI:15377"/>
        <dbReference type="ChEBI" id="CHEBI:30879"/>
        <dbReference type="ChEBI" id="CHEBI:43474"/>
        <dbReference type="ChEBI" id="CHEBI:67140"/>
        <dbReference type="EC" id="3.1.3.1"/>
    </reaction>
</comment>
<feature type="compositionally biased region" description="Low complexity" evidence="18">
    <location>
        <begin position="1484"/>
        <end position="1496"/>
    </location>
</feature>
<feature type="binding site" evidence="15">
    <location>
        <position position="782"/>
    </location>
    <ligand>
        <name>Zn(2+)</name>
        <dbReference type="ChEBI" id="CHEBI:29105"/>
        <label>2</label>
    </ligand>
</feature>
<dbReference type="PROSITE" id="PS00123">
    <property type="entry name" value="ALKALINE_PHOSPHATASE"/>
    <property type="match status" value="1"/>
</dbReference>
<dbReference type="Pfam" id="PF00245">
    <property type="entry name" value="Alk_phosphatase"/>
    <property type="match status" value="3"/>
</dbReference>
<feature type="binding site" evidence="15">
    <location>
        <position position="772"/>
    </location>
    <ligand>
        <name>Mg(2+)</name>
        <dbReference type="ChEBI" id="CHEBI:18420"/>
    </ligand>
</feature>
<name>Q4S795_TETNG</name>
<evidence type="ECO:0000256" key="16">
    <source>
        <dbReference type="RuleBase" id="RU003946"/>
    </source>
</evidence>
<feature type="region of interest" description="Disordered" evidence="18">
    <location>
        <begin position="978"/>
        <end position="1010"/>
    </location>
</feature>
<feature type="binding site" evidence="15">
    <location>
        <position position="893"/>
    </location>
    <ligand>
        <name>Zn(2+)</name>
        <dbReference type="ChEBI" id="CHEBI:29105"/>
        <label>2</label>
    </ligand>
</feature>
<feature type="region of interest" description="Disordered" evidence="18">
    <location>
        <begin position="1479"/>
        <end position="1498"/>
    </location>
</feature>
<dbReference type="GO" id="GO:0098552">
    <property type="term" value="C:side of membrane"/>
    <property type="evidence" value="ECO:0007669"/>
    <property type="project" value="UniProtKB-KW"/>
</dbReference>
<dbReference type="Pfam" id="PF22945">
    <property type="entry name" value="LEM-3_GIY-YIG"/>
    <property type="match status" value="1"/>
</dbReference>
<reference evidence="22" key="2">
    <citation type="submission" date="2004-02" db="EMBL/GenBank/DDBJ databases">
        <authorList>
            <consortium name="Genoscope"/>
            <consortium name="Whitehead Institute Centre for Genome Research"/>
        </authorList>
    </citation>
    <scope>NUCLEOTIDE SEQUENCE</scope>
</reference>
<feature type="binding site" evidence="15">
    <location>
        <position position="507"/>
    </location>
    <ligand>
        <name>Mg(2+)</name>
        <dbReference type="ChEBI" id="CHEBI:18420"/>
    </ligand>
</feature>
<evidence type="ECO:0000256" key="9">
    <source>
        <dbReference type="ARBA" id="ARBA00022833"/>
    </source>
</evidence>
<feature type="non-terminal residue" evidence="22">
    <location>
        <position position="1839"/>
    </location>
</feature>
<keyword evidence="12" id="KW-0325">Glycoprotein</keyword>
<comment type="subcellular location">
    <subcellularLocation>
        <location evidence="1">Cell membrane</location>
        <topology evidence="1">Lipid-anchor</topology>
        <topology evidence="1">GPI-anchor</topology>
    </subcellularLocation>
</comment>
<evidence type="ECO:0000256" key="3">
    <source>
        <dbReference type="ARBA" id="ARBA00011738"/>
    </source>
</evidence>
<dbReference type="CDD" id="cd16012">
    <property type="entry name" value="ALP"/>
    <property type="match status" value="2"/>
</dbReference>
<dbReference type="EC" id="3.1.3.1" evidence="4 17"/>
<dbReference type="EMBL" id="CAAE01014716">
    <property type="protein sequence ID" value="CAG03487.1"/>
    <property type="molecule type" value="Genomic_DNA"/>
</dbReference>
<comment type="cofactor">
    <cofactor evidence="15">
        <name>Zn(2+)</name>
        <dbReference type="ChEBI" id="CHEBI:29105"/>
    </cofactor>
    <text evidence="15">Binds 2 Zn(2+) ions.</text>
</comment>
<keyword evidence="19" id="KW-1133">Transmembrane helix</keyword>
<dbReference type="Pfam" id="PF03020">
    <property type="entry name" value="LEM"/>
    <property type="match status" value="1"/>
</dbReference>
<dbReference type="SUPFAM" id="SSF53649">
    <property type="entry name" value="Alkaline phosphatase-like"/>
    <property type="match status" value="2"/>
</dbReference>
<keyword evidence="20" id="KW-0732">Signal</keyword>
<dbReference type="GO" id="GO:0046872">
    <property type="term" value="F:metal ion binding"/>
    <property type="evidence" value="ECO:0007669"/>
    <property type="project" value="UniProtKB-KW"/>
</dbReference>
<feature type="compositionally biased region" description="Basic and acidic residues" evidence="18">
    <location>
        <begin position="1129"/>
        <end position="1138"/>
    </location>
</feature>
<feature type="compositionally biased region" description="Basic and acidic residues" evidence="18">
    <location>
        <begin position="1354"/>
        <end position="1363"/>
    </location>
</feature>
<evidence type="ECO:0000256" key="11">
    <source>
        <dbReference type="ARBA" id="ARBA00023136"/>
    </source>
</evidence>
<feature type="binding site" evidence="15">
    <location>
        <position position="778"/>
    </location>
    <ligand>
        <name>Zn(2+)</name>
        <dbReference type="ChEBI" id="CHEBI:29105"/>
        <label>2</label>
    </ligand>
</feature>
<evidence type="ECO:0000259" key="21">
    <source>
        <dbReference type="PROSITE" id="PS50954"/>
    </source>
</evidence>
<proteinExistence type="inferred from homology"/>
<keyword evidence="8 17" id="KW-0378">Hydrolase</keyword>
<feature type="signal peptide" evidence="20">
    <location>
        <begin position="1"/>
        <end position="24"/>
    </location>
</feature>
<keyword evidence="5" id="KW-1003">Cell membrane</keyword>
<feature type="binding site" evidence="15">
    <location>
        <position position="507"/>
    </location>
    <ligand>
        <name>Zn(2+)</name>
        <dbReference type="ChEBI" id="CHEBI:29105"/>
        <label>2</label>
    </ligand>
</feature>
<feature type="region of interest" description="Disordered" evidence="18">
    <location>
        <begin position="1354"/>
        <end position="1423"/>
    </location>
</feature>
<comment type="subunit">
    <text evidence="3">Homodimer.</text>
</comment>
<dbReference type="InterPro" id="IPR001952">
    <property type="entry name" value="Alkaline_phosphatase"/>
</dbReference>
<feature type="compositionally biased region" description="Polar residues" evidence="18">
    <location>
        <begin position="1174"/>
        <end position="1206"/>
    </location>
</feature>
<evidence type="ECO:0000256" key="12">
    <source>
        <dbReference type="ARBA" id="ARBA00023180"/>
    </source>
</evidence>
<sequence length="1839" mass="203924">MLMPRCGILRFLLILLGPMLFATGWTTAKSQALHELEKEPAYWDAQASATLGAALKLRPRDHQARNIILFLGDGMGVSTVSAARILRGQMEGGSGEETMLAMDTFPYVALSKTYSVDKQVADSASTATAYHCGVKANAKTIGLNANAVAYECNTTFGNEVYSVLQRAKAQGKSVGIVTTTRVQHASPAASYAHSVSRSWYSDSDLPDSAIEQGCVDIATQLVTNVDIDVILGGGRMYMTPRGTPDPEYPTSNSRKGDRNDNRDLIDVWLKAKPNKRSRYVWNKMEFDEINIRTTDRLMGLFEPKDMKFEVFRNRRIDHGHHDGIAKLALTETVMFDRAIQRAAQLTRESDTLTVVTADHSHVFTFGGNTPRGNPIFGLAPKNADDRMPFTSILYANGPGYVHINGSRENITMVDYYDDEYMQQAAVPLDAETHGGEDVAIYAKGPMAHLFHGVKEQNYVAHWTLSAPDKQELHADFWNNKGKQAIFTAMNVQPNIRRAKNMILFIGDGMGVPTVSAARIFKGQLGGRSGEESNLVMDTFPHLALSKTYNVDQQMPDSAGTATAYLCGVKANYGTLGVTAATPRYDCKAAIDNPVTSVLHRAKKAGKSVGIVTTTRVQHASPGASYAHTADRGWYADSDLSPEAIRDGCRDIAHQLISNTAIDVILGGGRQYMFSTTTQDPEYPSSKGTRNDGRDLVKEWMTNKTNAKYVWKKSDFDSVDPRKTDFLMGLFEPKDCRYELDRDPNMDPSLTEMMEKAIRILSKNPKGFFLFVEDNGRIDHAHHAGNAKRALYEAVEFDRAIGRAAELTSELDTLSVVSADHSHVFTFGGYSPRGNPVLGVSRSLAGDNKRFTTIIYGNGPGYQINETRPDVNETISADKDYLQQAAVPLDSETHSIEDVAIFAKGPMSHLFHGVQEQSYIAHVLAYAACIEPYEDCDLYSCFLHKVHGLTWWEGKDGNTPRQLAEQQENRKCAQLLQEYQGSSADTEDDDLPQFQYFPKLPDRRATPRTASSSFELSKYSDFLDTERMATVLPQQGIDVTSPDHVYVFFRESSESAEEEMEKTVMNHLALEESDDEEESEPKTEAVSKKAASPPVASSSSGTGSSRYSSCDSDHYTSALDASVHPREQRFAEAEPDGKVKISSQADKNGRCSDVQTEAQTDEDKEPLPDRFEENIPTNNGDPTSSASMESGTDAAQDSFDLTFTPSPFVTGRTRSRMSRCSLRTSKTPESLLFTSSLFDDSLPTPIRNRRHKREARSTEDSYRSPHAPFYTDDHSDTTGDSPTQPGTLGPGSSVGSTLADTLILSKSTSDSVETQTLSDTIVLEKDEDTSVSAYERNLAEVILAVRGQRLAEDGHFLTDDRSSTDEATANQNPEDEAKSLSEDACVSQECSSQSDSASASSGSSSFSPRGSSENSDVPCTPGTGCTPRYSMSRLSSCRRPQHLANLSYTPGGRPHILDVDEPVEYLYTDTEQGHRLIETHIPPTSNTSLSSSMSSSSGDETVLYDWRSMQADAKKSGGKENQKPPTATEKEEECRKAIPDTAGMTDKELRRRLVELGESPGPISRHTRPTYMRRLCRLMESNSPSPQQQKQPEQGQTDLGYSPELCLALRTFELPLCHSDEQALCQQFDQADQNRKWREGVIKSCFNYLLLDPRVTKNLPFRSHTMSPQECFQTFIQAIFYVGKGKRSRPYSHLYEALEYHRGDKTSKNLCPKVKHILQVWNSGHGVISLHCFQNVIPVEAYTREACMVDAVGQKTHAWISARRARFLPGVLSFSSILIILFVLPGLRMLTNRKRGDFYGVVSNWLPKRKRELGIHLLHRAMQIFLAEGERQLRPLDIRQ</sequence>
<comment type="caution">
    <text evidence="22">The sequence shown here is derived from an EMBL/GenBank/DDBJ whole genome shotgun (WGS) entry which is preliminary data.</text>
</comment>
<organism evidence="22">
    <name type="scientific">Tetraodon nigroviridis</name>
    <name type="common">Spotted green pufferfish</name>
    <name type="synonym">Chelonodon nigroviridis</name>
    <dbReference type="NCBI Taxonomy" id="99883"/>
    <lineage>
        <taxon>Eukaryota</taxon>
        <taxon>Metazoa</taxon>
        <taxon>Chordata</taxon>
        <taxon>Craniata</taxon>
        <taxon>Vertebrata</taxon>
        <taxon>Euteleostomi</taxon>
        <taxon>Actinopterygii</taxon>
        <taxon>Neopterygii</taxon>
        <taxon>Teleostei</taxon>
        <taxon>Neoteleostei</taxon>
        <taxon>Acanthomorphata</taxon>
        <taxon>Eupercaria</taxon>
        <taxon>Tetraodontiformes</taxon>
        <taxon>Tetradontoidea</taxon>
        <taxon>Tetraodontidae</taxon>
        <taxon>Tetraodon</taxon>
    </lineage>
</organism>
<dbReference type="PANTHER" id="PTHR11596:SF92">
    <property type="entry name" value="ALKALINE PHOSPHATASE"/>
    <property type="match status" value="1"/>
</dbReference>
<evidence type="ECO:0000256" key="5">
    <source>
        <dbReference type="ARBA" id="ARBA00022475"/>
    </source>
</evidence>
<evidence type="ECO:0000313" key="22">
    <source>
        <dbReference type="EMBL" id="CAG03487.1"/>
    </source>
</evidence>
<keyword evidence="7 15" id="KW-0479">Metal-binding</keyword>
<dbReference type="KEGG" id="tng:GSTEN00022912G001"/>
<feature type="compositionally biased region" description="Low complexity" evidence="18">
    <location>
        <begin position="1386"/>
        <end position="1414"/>
    </location>
</feature>
<dbReference type="SMART" id="SM00098">
    <property type="entry name" value="alkPPc"/>
    <property type="match status" value="2"/>
</dbReference>
<feature type="region of interest" description="Disordered" evidence="18">
    <location>
        <begin position="1129"/>
        <end position="1225"/>
    </location>
</feature>
<evidence type="ECO:0000256" key="13">
    <source>
        <dbReference type="ARBA" id="ARBA00023288"/>
    </source>
</evidence>
<dbReference type="PANTHER" id="PTHR11596">
    <property type="entry name" value="ALKALINE PHOSPHATASE"/>
    <property type="match status" value="1"/>
</dbReference>
<feature type="binding site" evidence="15">
    <location>
        <position position="820"/>
    </location>
    <ligand>
        <name>Zn(2+)</name>
        <dbReference type="ChEBI" id="CHEBI:29105"/>
        <label>2</label>
    </ligand>
</feature>
<feature type="region of interest" description="Disordered" evidence="18">
    <location>
        <begin position="1237"/>
        <end position="1294"/>
    </location>
</feature>
<feature type="domain" description="LEM" evidence="21">
    <location>
        <begin position="1537"/>
        <end position="1581"/>
    </location>
</feature>
<feature type="binding site" evidence="15">
    <location>
        <position position="819"/>
    </location>
    <ligand>
        <name>Zn(2+)</name>
        <dbReference type="ChEBI" id="CHEBI:29105"/>
        <label>2</label>
    </ligand>
</feature>
<evidence type="ECO:0000256" key="8">
    <source>
        <dbReference type="ARBA" id="ARBA00022801"/>
    </source>
</evidence>
<evidence type="ECO:0000256" key="4">
    <source>
        <dbReference type="ARBA" id="ARBA00012647"/>
    </source>
</evidence>
<comment type="similarity">
    <text evidence="2 16">Belongs to the alkaline phosphatase family.</text>
</comment>
<evidence type="ECO:0000256" key="17">
    <source>
        <dbReference type="RuleBase" id="RU003947"/>
    </source>
</evidence>
<dbReference type="Gene3D" id="1.10.720.40">
    <property type="match status" value="1"/>
</dbReference>
<evidence type="ECO:0000256" key="10">
    <source>
        <dbReference type="ARBA" id="ARBA00022842"/>
    </source>
</evidence>
<feature type="chain" id="PRO_5005695810" description="Alkaline phosphatase" evidence="20">
    <location>
        <begin position="25"/>
        <end position="1839"/>
    </location>
</feature>
<dbReference type="SUPFAM" id="SSF63451">
    <property type="entry name" value="LEM domain"/>
    <property type="match status" value="1"/>
</dbReference>
<dbReference type="InterPro" id="IPR011015">
    <property type="entry name" value="LEM/LEM-like_dom_sf"/>
</dbReference>
<keyword evidence="19" id="KW-0812">Transmembrane</keyword>
<evidence type="ECO:0000256" key="19">
    <source>
        <dbReference type="SAM" id="Phobius"/>
    </source>
</evidence>
<dbReference type="InterPro" id="IPR003887">
    <property type="entry name" value="LEM_dom"/>
</dbReference>
<accession>Q4S795</accession>
<dbReference type="GO" id="GO:0004035">
    <property type="term" value="F:alkaline phosphatase activity"/>
    <property type="evidence" value="ECO:0007669"/>
    <property type="project" value="UniProtKB-EC"/>
</dbReference>
<protein>
    <recommendedName>
        <fullName evidence="4 17">Alkaline phosphatase</fullName>
        <ecNumber evidence="4 17">3.1.3.1</ecNumber>
    </recommendedName>
</protein>
<evidence type="ECO:0000256" key="2">
    <source>
        <dbReference type="ARBA" id="ARBA00005984"/>
    </source>
</evidence>
<feature type="region of interest" description="Disordered" evidence="18">
    <location>
        <begin position="1070"/>
        <end position="1111"/>
    </location>
</feature>
<comment type="cofactor">
    <cofactor evidence="15">
        <name>Mg(2+)</name>
        <dbReference type="ChEBI" id="CHEBI:18420"/>
    </cofactor>
    <text evidence="15">Binds 1 Mg(2+) ion.</text>
</comment>
<evidence type="ECO:0000256" key="1">
    <source>
        <dbReference type="ARBA" id="ARBA00004609"/>
    </source>
</evidence>
<feature type="region of interest" description="Disordered" evidence="18">
    <location>
        <begin position="1511"/>
        <end position="1536"/>
    </location>
</feature>
<evidence type="ECO:0000256" key="7">
    <source>
        <dbReference type="ARBA" id="ARBA00022723"/>
    </source>
</evidence>
<evidence type="ECO:0000256" key="14">
    <source>
        <dbReference type="PIRSR" id="PIRSR601952-1"/>
    </source>
</evidence>
<dbReference type="OrthoDB" id="5818554at2759"/>
<dbReference type="Gene3D" id="3.40.720.10">
    <property type="entry name" value="Alkaline Phosphatase, subunit A"/>
    <property type="match status" value="3"/>
</dbReference>
<evidence type="ECO:0000256" key="18">
    <source>
        <dbReference type="SAM" id="MobiDB-lite"/>
    </source>
</evidence>
<dbReference type="InterPro" id="IPR017850">
    <property type="entry name" value="Alkaline_phosphatase_core_sf"/>
</dbReference>
<feature type="binding site" evidence="15">
    <location>
        <position position="618"/>
    </location>
    <ligand>
        <name>Mg(2+)</name>
        <dbReference type="ChEBI" id="CHEBI:18420"/>
    </ligand>
</feature>
<reference evidence="22" key="1">
    <citation type="journal article" date="2004" name="Nature">
        <title>Genome duplication in the teleost fish Tetraodon nigroviridis reveals the early vertebrate proto-karyotype.</title>
        <authorList>
            <person name="Jaillon O."/>
            <person name="Aury J.-M."/>
            <person name="Brunet F."/>
            <person name="Petit J.-L."/>
            <person name="Stange-Thomann N."/>
            <person name="Mauceli E."/>
            <person name="Bouneau L."/>
            <person name="Fischer C."/>
            <person name="Ozouf-Costaz C."/>
            <person name="Bernot A."/>
            <person name="Nicaud S."/>
            <person name="Jaffe D."/>
            <person name="Fisher S."/>
            <person name="Lutfalla G."/>
            <person name="Dossat C."/>
            <person name="Segurens B."/>
            <person name="Dasilva C."/>
            <person name="Salanoubat M."/>
            <person name="Levy M."/>
            <person name="Boudet N."/>
            <person name="Castellano S."/>
            <person name="Anthouard V."/>
            <person name="Jubin C."/>
            <person name="Castelli V."/>
            <person name="Katinka M."/>
            <person name="Vacherie B."/>
            <person name="Biemont C."/>
            <person name="Skalli Z."/>
            <person name="Cattolico L."/>
            <person name="Poulain J."/>
            <person name="De Berardinis V."/>
            <person name="Cruaud C."/>
            <person name="Duprat S."/>
            <person name="Brottier P."/>
            <person name="Coutanceau J.-P."/>
            <person name="Gouzy J."/>
            <person name="Parra G."/>
            <person name="Lardier G."/>
            <person name="Chapple C."/>
            <person name="McKernan K.J."/>
            <person name="McEwan P."/>
            <person name="Bosak S."/>
            <person name="Kellis M."/>
            <person name="Volff J.-N."/>
            <person name="Guigo R."/>
            <person name="Zody M.C."/>
            <person name="Mesirov J."/>
            <person name="Lindblad-Toh K."/>
            <person name="Birren B."/>
            <person name="Nusbaum C."/>
            <person name="Kahn D."/>
            <person name="Robinson-Rechavi M."/>
            <person name="Laudet V."/>
            <person name="Schachter V."/>
            <person name="Quetier F."/>
            <person name="Saurin W."/>
            <person name="Scarpelli C."/>
            <person name="Wincker P."/>
            <person name="Lander E.S."/>
            <person name="Weissenbach J."/>
            <person name="Roest Crollius H."/>
        </authorList>
    </citation>
    <scope>NUCLEOTIDE SEQUENCE [LARGE SCALE GENOMIC DNA]</scope>
</reference>
<evidence type="ECO:0000256" key="15">
    <source>
        <dbReference type="PIRSR" id="PIRSR601952-2"/>
    </source>
</evidence>
<evidence type="ECO:0000256" key="20">
    <source>
        <dbReference type="SAM" id="SignalP"/>
    </source>
</evidence>
<keyword evidence="6" id="KW-0336">GPI-anchor</keyword>
<feature type="region of interest" description="Disordered" evidence="18">
    <location>
        <begin position="238"/>
        <end position="259"/>
    </location>
</feature>
<dbReference type="CDD" id="cd10454">
    <property type="entry name" value="GIY-YIG_COG3680_Meta"/>
    <property type="match status" value="1"/>
</dbReference>
<dbReference type="CDD" id="cd12934">
    <property type="entry name" value="LEM"/>
    <property type="match status" value="1"/>
</dbReference>
<feature type="binding site" evidence="15">
    <location>
        <position position="620"/>
    </location>
    <ligand>
        <name>Mg(2+)</name>
        <dbReference type="ChEBI" id="CHEBI:18420"/>
    </ligand>
</feature>
<dbReference type="InterPro" id="IPR018299">
    <property type="entry name" value="Alkaline_phosphatase_AS"/>
</dbReference>
<evidence type="ECO:0000256" key="6">
    <source>
        <dbReference type="ARBA" id="ARBA00022622"/>
    </source>
</evidence>
<feature type="transmembrane region" description="Helical" evidence="19">
    <location>
        <begin position="1766"/>
        <end position="1786"/>
    </location>
</feature>
<dbReference type="PRINTS" id="PR00113">
    <property type="entry name" value="ALKPHPHTASE"/>
</dbReference>
<dbReference type="PROSITE" id="PS50954">
    <property type="entry name" value="LEM"/>
    <property type="match status" value="1"/>
</dbReference>
<dbReference type="FunFam" id="3.40.720.10:FF:000008">
    <property type="entry name" value="Alkaline phosphatase"/>
    <property type="match status" value="1"/>
</dbReference>
<keyword evidence="9 15" id="KW-0862">Zinc</keyword>
<feature type="active site" description="Phosphoserine intermediate" evidence="14">
    <location>
        <position position="557"/>
    </location>
</feature>
<dbReference type="GO" id="GO:0005886">
    <property type="term" value="C:plasma membrane"/>
    <property type="evidence" value="ECO:0007669"/>
    <property type="project" value="UniProtKB-SubCell"/>
</dbReference>